<gene>
    <name evidence="1" type="ORF">D7S86_25050</name>
</gene>
<dbReference type="AlphaFoldDB" id="A0A494X982"/>
<evidence type="ECO:0000313" key="2">
    <source>
        <dbReference type="Proteomes" id="UP000270342"/>
    </source>
</evidence>
<comment type="caution">
    <text evidence="1">The sequence shown here is derived from an EMBL/GenBank/DDBJ whole genome shotgun (WGS) entry which is preliminary data.</text>
</comment>
<accession>A0A494X982</accession>
<evidence type="ECO:0008006" key="3">
    <source>
        <dbReference type="Google" id="ProtNLM"/>
    </source>
</evidence>
<organism evidence="1 2">
    <name type="scientific">Pararobbsia silviterrae</name>
    <dbReference type="NCBI Taxonomy" id="1792498"/>
    <lineage>
        <taxon>Bacteria</taxon>
        <taxon>Pseudomonadati</taxon>
        <taxon>Pseudomonadota</taxon>
        <taxon>Betaproteobacteria</taxon>
        <taxon>Burkholderiales</taxon>
        <taxon>Burkholderiaceae</taxon>
        <taxon>Pararobbsia</taxon>
    </lineage>
</organism>
<keyword evidence="2" id="KW-1185">Reference proteome</keyword>
<proteinExistence type="predicted"/>
<protein>
    <recommendedName>
        <fullName evidence="3">Glycosyltransferase family 1 protein</fullName>
    </recommendedName>
</protein>
<dbReference type="OrthoDB" id="9816564at2"/>
<reference evidence="1 2" key="1">
    <citation type="submission" date="2018-10" db="EMBL/GenBank/DDBJ databases">
        <title>Robbsia sp. DHC34, isolated from soil.</title>
        <authorList>
            <person name="Gao Z.-H."/>
            <person name="Qiu L.-H."/>
        </authorList>
    </citation>
    <scope>NUCLEOTIDE SEQUENCE [LARGE SCALE GENOMIC DNA]</scope>
    <source>
        <strain evidence="1 2">DHC34</strain>
    </source>
</reference>
<dbReference type="EMBL" id="RBZU01000015">
    <property type="protein sequence ID" value="RKP46191.1"/>
    <property type="molecule type" value="Genomic_DNA"/>
</dbReference>
<dbReference type="RefSeq" id="WP_121090559.1">
    <property type="nucleotide sequence ID" value="NZ_RBZU01000015.1"/>
</dbReference>
<sequence>MNDTESVFLPQLRRPFYIVAPRYVRTSAGIKVLHYLCHALNRMGEQAFLVVVPHYSSYLATHPSLNTPVLTKRIMDFHRENGLTPITIYPESVKGNPLNAPFVVRYVLNYAGLLGGDDEFHEDEYCISYSESIAGSVPHSHHTIFIPASDPTFFTAAPGVQRKGACFYAGKYKYYHGAKTYPITDGLQEITRDRPGAQTPAEIRDLFQRSEVFYCYENSALIIEAILCGCPVVLLPNEHFTDVIGKVELGDDGYVWGADDAAGLERARQTLAIGRERYLSLYAQAEQALREFVASTQAAAESVPYAQPMSDDYVERITWFARIGGLVRTVRYLIRDNGFGFTVKLVLTRLKLGRIALKGT</sequence>
<evidence type="ECO:0000313" key="1">
    <source>
        <dbReference type="EMBL" id="RKP46191.1"/>
    </source>
</evidence>
<dbReference type="Proteomes" id="UP000270342">
    <property type="component" value="Unassembled WGS sequence"/>
</dbReference>
<name>A0A494X982_9BURK</name>